<evidence type="ECO:0000313" key="2">
    <source>
        <dbReference type="Proteomes" id="UP000281118"/>
    </source>
</evidence>
<evidence type="ECO:0000313" key="1">
    <source>
        <dbReference type="EMBL" id="RUR66113.1"/>
    </source>
</evidence>
<sequence>MRRQLWPSGLWLDRTLCVLLALLSLAGLAFGLIAARPAFAGGGCFGLVCAAWAAQVLFDGEALRRSRAVRAARERGWY</sequence>
<comment type="caution">
    <text evidence="1">The sequence shown here is derived from an EMBL/GenBank/DDBJ whole genome shotgun (WGS) entry which is preliminary data.</text>
</comment>
<proteinExistence type="predicted"/>
<accession>A0A433ME24</accession>
<dbReference type="RefSeq" id="WP_126019454.1">
    <property type="nucleotide sequence ID" value="NZ_RXFT01000001.1"/>
</dbReference>
<dbReference type="AlphaFoldDB" id="A0A433ME24"/>
<gene>
    <name evidence="1" type="ORF">EJP67_03480</name>
</gene>
<dbReference type="EMBL" id="RXFT01000001">
    <property type="protein sequence ID" value="RUR66113.1"/>
    <property type="molecule type" value="Genomic_DNA"/>
</dbReference>
<dbReference type="Proteomes" id="UP000281118">
    <property type="component" value="Unassembled WGS sequence"/>
</dbReference>
<protein>
    <submittedName>
        <fullName evidence="1">Uncharacterized protein</fullName>
    </submittedName>
</protein>
<name>A0A433ME24_9BURK</name>
<reference evidence="1 2" key="1">
    <citation type="submission" date="2018-12" db="EMBL/GenBank/DDBJ databases">
        <title>The genome sequences of Variovorax guangxiensis DSM 27352.</title>
        <authorList>
            <person name="Gao J."/>
            <person name="Sun J."/>
        </authorList>
    </citation>
    <scope>NUCLEOTIDE SEQUENCE [LARGE SCALE GENOMIC DNA]</scope>
    <source>
        <strain evidence="1 2">DSM 27352</strain>
    </source>
</reference>
<organism evidence="1 2">
    <name type="scientific">Variovorax guangxiensis</name>
    <dbReference type="NCBI Taxonomy" id="1775474"/>
    <lineage>
        <taxon>Bacteria</taxon>
        <taxon>Pseudomonadati</taxon>
        <taxon>Pseudomonadota</taxon>
        <taxon>Betaproteobacteria</taxon>
        <taxon>Burkholderiales</taxon>
        <taxon>Comamonadaceae</taxon>
        <taxon>Variovorax</taxon>
    </lineage>
</organism>